<gene>
    <name evidence="1" type="ORF">KI387_004791</name>
</gene>
<reference evidence="1 2" key="1">
    <citation type="journal article" date="2021" name="Nat. Plants">
        <title>The Taxus genome provides insights into paclitaxel biosynthesis.</title>
        <authorList>
            <person name="Xiong X."/>
            <person name="Gou J."/>
            <person name="Liao Q."/>
            <person name="Li Y."/>
            <person name="Zhou Q."/>
            <person name="Bi G."/>
            <person name="Li C."/>
            <person name="Du R."/>
            <person name="Wang X."/>
            <person name="Sun T."/>
            <person name="Guo L."/>
            <person name="Liang H."/>
            <person name="Lu P."/>
            <person name="Wu Y."/>
            <person name="Zhang Z."/>
            <person name="Ro D.K."/>
            <person name="Shang Y."/>
            <person name="Huang S."/>
            <person name="Yan J."/>
        </authorList>
    </citation>
    <scope>NUCLEOTIDE SEQUENCE [LARGE SCALE GENOMIC DNA]</scope>
    <source>
        <strain evidence="1">Ta-2019</strain>
    </source>
</reference>
<proteinExistence type="predicted"/>
<comment type="caution">
    <text evidence="1">The sequence shown here is derived from an EMBL/GenBank/DDBJ whole genome shotgun (WGS) entry which is preliminary data.</text>
</comment>
<dbReference type="Proteomes" id="UP000824469">
    <property type="component" value="Unassembled WGS sequence"/>
</dbReference>
<evidence type="ECO:0000313" key="2">
    <source>
        <dbReference type="Proteomes" id="UP000824469"/>
    </source>
</evidence>
<name>A0AA38GMH7_TAXCH</name>
<feature type="non-terminal residue" evidence="1">
    <location>
        <position position="54"/>
    </location>
</feature>
<sequence>NFLVNAATTRVKLVKTATSRLLLNSKLNFQKHRIRDVVCDIEFYTMPPLIILPA</sequence>
<accession>A0AA38GMH7</accession>
<keyword evidence="2" id="KW-1185">Reference proteome</keyword>
<dbReference type="AlphaFoldDB" id="A0AA38GMH7"/>
<feature type="non-terminal residue" evidence="1">
    <location>
        <position position="1"/>
    </location>
</feature>
<organism evidence="1 2">
    <name type="scientific">Taxus chinensis</name>
    <name type="common">Chinese yew</name>
    <name type="synonym">Taxus wallichiana var. chinensis</name>
    <dbReference type="NCBI Taxonomy" id="29808"/>
    <lineage>
        <taxon>Eukaryota</taxon>
        <taxon>Viridiplantae</taxon>
        <taxon>Streptophyta</taxon>
        <taxon>Embryophyta</taxon>
        <taxon>Tracheophyta</taxon>
        <taxon>Spermatophyta</taxon>
        <taxon>Pinopsida</taxon>
        <taxon>Pinidae</taxon>
        <taxon>Conifers II</taxon>
        <taxon>Cupressales</taxon>
        <taxon>Taxaceae</taxon>
        <taxon>Taxus</taxon>
    </lineage>
</organism>
<evidence type="ECO:0000313" key="1">
    <source>
        <dbReference type="EMBL" id="KAH9324613.1"/>
    </source>
</evidence>
<dbReference type="EMBL" id="JAHRHJ020000002">
    <property type="protein sequence ID" value="KAH9324613.1"/>
    <property type="molecule type" value="Genomic_DNA"/>
</dbReference>
<protein>
    <submittedName>
        <fullName evidence="1">Uncharacterized protein</fullName>
    </submittedName>
</protein>